<evidence type="ECO:0000259" key="6">
    <source>
        <dbReference type="PROSITE" id="PS50262"/>
    </source>
</evidence>
<dbReference type="PANTHER" id="PTHR26451">
    <property type="entry name" value="G_PROTEIN_RECEP_F1_2 DOMAIN-CONTAINING PROTEIN"/>
    <property type="match status" value="1"/>
</dbReference>
<evidence type="ECO:0000256" key="3">
    <source>
        <dbReference type="ARBA" id="ARBA00022989"/>
    </source>
</evidence>
<evidence type="ECO:0000256" key="1">
    <source>
        <dbReference type="ARBA" id="ARBA00004370"/>
    </source>
</evidence>
<evidence type="ECO:0000313" key="8">
    <source>
        <dbReference type="Proteomes" id="UP000242638"/>
    </source>
</evidence>
<evidence type="ECO:0000256" key="4">
    <source>
        <dbReference type="ARBA" id="ARBA00023136"/>
    </source>
</evidence>
<dbReference type="InterPro" id="IPR017452">
    <property type="entry name" value="GPCR_Rhodpsn_7TM"/>
</dbReference>
<dbReference type="PANTHER" id="PTHR26451:SF866">
    <property type="entry name" value="ODORANT RECEPTOR-RELATED"/>
    <property type="match status" value="1"/>
</dbReference>
<evidence type="ECO:0000313" key="7">
    <source>
        <dbReference type="Ensembl" id="ENSPREP00000003001.1"/>
    </source>
</evidence>
<keyword evidence="2 5" id="KW-0812">Transmembrane</keyword>
<dbReference type="CDD" id="cd00637">
    <property type="entry name" value="7tm_classA_rhodopsin-like"/>
    <property type="match status" value="1"/>
</dbReference>
<dbReference type="OMA" id="ASAXKAR"/>
<name>A0A3P9N089_POERE</name>
<feature type="transmembrane region" description="Helical" evidence="5">
    <location>
        <begin position="58"/>
        <end position="82"/>
    </location>
</feature>
<keyword evidence="4 5" id="KW-0472">Membrane</keyword>
<reference evidence="8" key="1">
    <citation type="submission" date="2013-11" db="EMBL/GenBank/DDBJ databases">
        <title>The genomic landscape of the Guanapo guppy.</title>
        <authorList>
            <person name="Kuenstner A."/>
            <person name="Dreyer C."/>
        </authorList>
    </citation>
    <scope>NUCLEOTIDE SEQUENCE</scope>
    <source>
        <strain evidence="8">Guanapo</strain>
    </source>
</reference>
<dbReference type="GO" id="GO:0016020">
    <property type="term" value="C:membrane"/>
    <property type="evidence" value="ECO:0007669"/>
    <property type="project" value="UniProtKB-SubCell"/>
</dbReference>
<dbReference type="GeneTree" id="ENSGT00940000163093"/>
<feature type="transmembrane region" description="Helical" evidence="5">
    <location>
        <begin position="273"/>
        <end position="291"/>
    </location>
</feature>
<protein>
    <recommendedName>
        <fullName evidence="6">G-protein coupled receptors family 1 profile domain-containing protein</fullName>
    </recommendedName>
</protein>
<dbReference type="GO" id="GO:0004984">
    <property type="term" value="F:olfactory receptor activity"/>
    <property type="evidence" value="ECO:0007669"/>
    <property type="project" value="TreeGrafter"/>
</dbReference>
<feature type="transmembrane region" description="Helical" evidence="5">
    <location>
        <begin position="193"/>
        <end position="213"/>
    </location>
</feature>
<dbReference type="Gene3D" id="1.20.1070.10">
    <property type="entry name" value="Rhodopsin 7-helix transmembrane proteins"/>
    <property type="match status" value="1"/>
</dbReference>
<dbReference type="Pfam" id="PF00001">
    <property type="entry name" value="7tm_1"/>
    <property type="match status" value="1"/>
</dbReference>
<keyword evidence="3 5" id="KW-1133">Transmembrane helix</keyword>
<evidence type="ECO:0000256" key="5">
    <source>
        <dbReference type="SAM" id="Phobius"/>
    </source>
</evidence>
<feature type="transmembrane region" description="Helical" evidence="5">
    <location>
        <begin position="22"/>
        <end position="46"/>
    </location>
</feature>
<dbReference type="GO" id="GO:0004930">
    <property type="term" value="F:G protein-coupled receptor activity"/>
    <property type="evidence" value="ECO:0007669"/>
    <property type="project" value="InterPro"/>
</dbReference>
<comment type="subcellular location">
    <subcellularLocation>
        <location evidence="1">Membrane</location>
    </subcellularLocation>
</comment>
<dbReference type="Ensembl" id="ENSPRET00000003053.1">
    <property type="protein sequence ID" value="ENSPREP00000003001.1"/>
    <property type="gene ID" value="ENSPREG00000002177.1"/>
</dbReference>
<dbReference type="InterPro" id="IPR000276">
    <property type="entry name" value="GPCR_Rhodpsn"/>
</dbReference>
<dbReference type="Proteomes" id="UP000242638">
    <property type="component" value="Unassembled WGS sequence"/>
</dbReference>
<keyword evidence="8" id="KW-1185">Reference proteome</keyword>
<reference evidence="7" key="2">
    <citation type="submission" date="2025-08" db="UniProtKB">
        <authorList>
            <consortium name="Ensembl"/>
        </authorList>
    </citation>
    <scope>IDENTIFICATION</scope>
    <source>
        <strain evidence="7">Guanapo</strain>
    </source>
</reference>
<sequence length="306" mass="34207">MSNVSQSNTSVERQYQEFLEDVITFTLCTIISCVFLFINGTMLFTLRSKSVFRDTCRYILLFNLLLADTVQLSLSMVLFLLVVCRIKLTYPLCGSVTSLSNLTNVISPLTLMVMSLERCVAVCLPLRHAVIITITNIRMAIVALWALSSLHNLTRIALLLDFPFGDLETLQMERFCSDFAMLLGPSSKDYDNVFTGCLFVSAGLIVISSYVGVIIAARSASVDKSSALKARNTLLLHLVQLCLSLSSTVHNPILGPISKTITRVEFNRLQRFLYIILIISPRCLSSLIYGLRDQTVRPVLLHHLRC</sequence>
<evidence type="ECO:0000256" key="2">
    <source>
        <dbReference type="ARBA" id="ARBA00022692"/>
    </source>
</evidence>
<dbReference type="InterPro" id="IPR052921">
    <property type="entry name" value="GPCR1_Superfamily_Member"/>
</dbReference>
<dbReference type="AlphaFoldDB" id="A0A3P9N089"/>
<reference evidence="7" key="3">
    <citation type="submission" date="2025-09" db="UniProtKB">
        <authorList>
            <consortium name="Ensembl"/>
        </authorList>
    </citation>
    <scope>IDENTIFICATION</scope>
    <source>
        <strain evidence="7">Guanapo</strain>
    </source>
</reference>
<proteinExistence type="predicted"/>
<organism evidence="7 8">
    <name type="scientific">Poecilia reticulata</name>
    <name type="common">Guppy</name>
    <name type="synonym">Acanthophacelus reticulatus</name>
    <dbReference type="NCBI Taxonomy" id="8081"/>
    <lineage>
        <taxon>Eukaryota</taxon>
        <taxon>Metazoa</taxon>
        <taxon>Chordata</taxon>
        <taxon>Craniata</taxon>
        <taxon>Vertebrata</taxon>
        <taxon>Euteleostomi</taxon>
        <taxon>Actinopterygii</taxon>
        <taxon>Neopterygii</taxon>
        <taxon>Teleostei</taxon>
        <taxon>Neoteleostei</taxon>
        <taxon>Acanthomorphata</taxon>
        <taxon>Ovalentaria</taxon>
        <taxon>Atherinomorphae</taxon>
        <taxon>Cyprinodontiformes</taxon>
        <taxon>Poeciliidae</taxon>
        <taxon>Poeciliinae</taxon>
        <taxon>Poecilia</taxon>
    </lineage>
</organism>
<dbReference type="FunFam" id="1.20.1070.10:FF:000096">
    <property type="entry name" value="Odorant receptor 131-2"/>
    <property type="match status" value="1"/>
</dbReference>
<dbReference type="SUPFAM" id="SSF81321">
    <property type="entry name" value="Family A G protein-coupled receptor-like"/>
    <property type="match status" value="1"/>
</dbReference>
<accession>A0A3P9N089</accession>
<feature type="domain" description="G-protein coupled receptors family 1 profile" evidence="6">
    <location>
        <begin position="38"/>
        <end position="289"/>
    </location>
</feature>
<dbReference type="GO" id="GO:0005549">
    <property type="term" value="F:odorant binding"/>
    <property type="evidence" value="ECO:0007669"/>
    <property type="project" value="TreeGrafter"/>
</dbReference>
<dbReference type="PROSITE" id="PS50262">
    <property type="entry name" value="G_PROTEIN_RECEP_F1_2"/>
    <property type="match status" value="1"/>
</dbReference>